<dbReference type="GeneID" id="18817919"/>
<reference evidence="4" key="1">
    <citation type="journal article" date="2011" name="Science">
        <title>The plant cell wall-decomposing machinery underlies the functional diversity of forest fungi.</title>
        <authorList>
            <person name="Eastwood D.C."/>
            <person name="Floudas D."/>
            <person name="Binder M."/>
            <person name="Majcherczyk A."/>
            <person name="Schneider P."/>
            <person name="Aerts A."/>
            <person name="Asiegbu F.O."/>
            <person name="Baker S.E."/>
            <person name="Barry K."/>
            <person name="Bendiksby M."/>
            <person name="Blumentritt M."/>
            <person name="Coutinho P.M."/>
            <person name="Cullen D."/>
            <person name="de Vries R.P."/>
            <person name="Gathman A."/>
            <person name="Goodell B."/>
            <person name="Henrissat B."/>
            <person name="Ihrmark K."/>
            <person name="Kauserud H."/>
            <person name="Kohler A."/>
            <person name="LaButti K."/>
            <person name="Lapidus A."/>
            <person name="Lavin J.L."/>
            <person name="Lee Y.-H."/>
            <person name="Lindquist E."/>
            <person name="Lilly W."/>
            <person name="Lucas S."/>
            <person name="Morin E."/>
            <person name="Murat C."/>
            <person name="Oguiza J.A."/>
            <person name="Park J."/>
            <person name="Pisabarro A.G."/>
            <person name="Riley R."/>
            <person name="Rosling A."/>
            <person name="Salamov A."/>
            <person name="Schmidt O."/>
            <person name="Schmutz J."/>
            <person name="Skrede I."/>
            <person name="Stenlid J."/>
            <person name="Wiebenga A."/>
            <person name="Xie X."/>
            <person name="Kuees U."/>
            <person name="Hibbett D.S."/>
            <person name="Hoffmeister D."/>
            <person name="Hoegberg N."/>
            <person name="Martin F."/>
            <person name="Grigoriev I.V."/>
            <person name="Watkinson S.C."/>
        </authorList>
    </citation>
    <scope>NUCLEOTIDE SEQUENCE [LARGE SCALE GENOMIC DNA]</scope>
    <source>
        <strain evidence="4">S7.9</strain>
    </source>
</reference>
<keyword evidence="2" id="KW-1133">Transmembrane helix</keyword>
<feature type="region of interest" description="Disordered" evidence="1">
    <location>
        <begin position="146"/>
        <end position="165"/>
    </location>
</feature>
<feature type="transmembrane region" description="Helical" evidence="2">
    <location>
        <begin position="15"/>
        <end position="34"/>
    </location>
</feature>
<dbReference type="RefSeq" id="XP_007314967.1">
    <property type="nucleotide sequence ID" value="XM_007314905.1"/>
</dbReference>
<dbReference type="Proteomes" id="UP000008064">
    <property type="component" value="Unassembled WGS sequence"/>
</dbReference>
<proteinExistence type="predicted"/>
<name>F8NKJ5_SERL9</name>
<evidence type="ECO:0000256" key="1">
    <source>
        <dbReference type="SAM" id="MobiDB-lite"/>
    </source>
</evidence>
<gene>
    <name evidence="3" type="ORF">SERLADRAFT_459550</name>
</gene>
<organism evidence="4">
    <name type="scientific">Serpula lacrymans var. lacrymans (strain S7.9)</name>
    <name type="common">Dry rot fungus</name>
    <dbReference type="NCBI Taxonomy" id="578457"/>
    <lineage>
        <taxon>Eukaryota</taxon>
        <taxon>Fungi</taxon>
        <taxon>Dikarya</taxon>
        <taxon>Basidiomycota</taxon>
        <taxon>Agaricomycotina</taxon>
        <taxon>Agaricomycetes</taxon>
        <taxon>Agaricomycetidae</taxon>
        <taxon>Boletales</taxon>
        <taxon>Coniophorineae</taxon>
        <taxon>Serpulaceae</taxon>
        <taxon>Serpula</taxon>
    </lineage>
</organism>
<keyword evidence="2" id="KW-0472">Membrane</keyword>
<accession>F8NKJ5</accession>
<dbReference type="OrthoDB" id="2974599at2759"/>
<dbReference type="KEGG" id="sla:SERLADRAFT_459550"/>
<feature type="compositionally biased region" description="Basic and acidic residues" evidence="1">
    <location>
        <begin position="101"/>
        <end position="122"/>
    </location>
</feature>
<evidence type="ECO:0000313" key="4">
    <source>
        <dbReference type="Proteomes" id="UP000008064"/>
    </source>
</evidence>
<keyword evidence="2" id="KW-0812">Transmembrane</keyword>
<dbReference type="HOGENOM" id="CLU_102657_0_0_1"/>
<evidence type="ECO:0000313" key="3">
    <source>
        <dbReference type="EMBL" id="EGO28768.1"/>
    </source>
</evidence>
<feature type="transmembrane region" description="Helical" evidence="2">
    <location>
        <begin position="215"/>
        <end position="235"/>
    </location>
</feature>
<feature type="region of interest" description="Disordered" evidence="1">
    <location>
        <begin position="101"/>
        <end position="129"/>
    </location>
</feature>
<dbReference type="AlphaFoldDB" id="F8NKJ5"/>
<sequence>MDNTSDTTSQPDKSIFQHVFFIIAIAIIALVVAWRAYLLKRSGRPPGDFFNFSSSFANRRLPRTQSDVYNQPPDQFSPPFAYPSLSPLPVPHRTRRVRAADIDAGGRRLSPEDGEWDHKDELPAYDSIGGPPKYVEAELQASQARARAERNPFLSRPQSTSDQPALSLNDVPTGAIPVEQHQKILGAVVLSEARRQPIRVTVLSLMPESASSRSFMCIVLLCSFTVYCFAYTGYIC</sequence>
<dbReference type="EMBL" id="GL945430">
    <property type="protein sequence ID" value="EGO28768.1"/>
    <property type="molecule type" value="Genomic_DNA"/>
</dbReference>
<evidence type="ECO:0000256" key="2">
    <source>
        <dbReference type="SAM" id="Phobius"/>
    </source>
</evidence>
<protein>
    <submittedName>
        <fullName evidence="3">Uncharacterized protein</fullName>
    </submittedName>
</protein>
<feature type="compositionally biased region" description="Polar residues" evidence="1">
    <location>
        <begin position="156"/>
        <end position="165"/>
    </location>
</feature>